<keyword evidence="1" id="KW-0479">Metal-binding</keyword>
<sequence length="314" mass="34842">MLVPVMTTCGHNYCYDCISSWLTSNNSSEFSCPQCRQPVQEAPVLNLALQYFVRLFVSELDAKSASSLVEDQETALALFRDDQVCGNLFKGAFAGSAIAVVDNDDGVARCSRCHWEVEGDTCPHCDAKIRNNAETRSDEELNSDEYSEDELRVLRSGAGPSQFLVDAEAEESEDSFSDSVIERRFAAERRRNSIDSFSEVSRNGLGDRSEDSDMDSFIVDDPSDDDNANKMDPLSDSEIERVRVRGLQGYGDSDRDSYDSEFDEHNDPEGFVSGDSLDDEPNLKPPSSDADSDSFSKSRKRRAVVLDSDSESED</sequence>
<evidence type="ECO:0000256" key="4">
    <source>
        <dbReference type="PROSITE-ProRule" id="PRU00175"/>
    </source>
</evidence>
<proteinExistence type="predicted"/>
<protein>
    <submittedName>
        <fullName evidence="7">LAMI_0G00474g1_1</fullName>
    </submittedName>
</protein>
<dbReference type="Pfam" id="PF15227">
    <property type="entry name" value="zf-C3HC4_4"/>
    <property type="match status" value="1"/>
</dbReference>
<accession>A0A1G4K755</accession>
<name>A0A1G4K755_9SACH</name>
<dbReference type="SUPFAM" id="SSF57850">
    <property type="entry name" value="RING/U-box"/>
    <property type="match status" value="1"/>
</dbReference>
<evidence type="ECO:0000313" key="8">
    <source>
        <dbReference type="Proteomes" id="UP000191024"/>
    </source>
</evidence>
<dbReference type="GO" id="GO:0008270">
    <property type="term" value="F:zinc ion binding"/>
    <property type="evidence" value="ECO:0007669"/>
    <property type="project" value="UniProtKB-KW"/>
</dbReference>
<dbReference type="InterPro" id="IPR013083">
    <property type="entry name" value="Znf_RING/FYVE/PHD"/>
</dbReference>
<feature type="domain" description="RING-type" evidence="6">
    <location>
        <begin position="5"/>
        <end position="36"/>
    </location>
</feature>
<keyword evidence="3" id="KW-0862">Zinc</keyword>
<dbReference type="PANTHER" id="PTHR25465:SF41">
    <property type="entry name" value="E3 UBIQUITIN-PROTEIN LIGASE RNF135"/>
    <property type="match status" value="1"/>
</dbReference>
<dbReference type="InterPro" id="IPR051051">
    <property type="entry name" value="E3_ubiq-ligase_TRIM/RNF"/>
</dbReference>
<dbReference type="Gene3D" id="3.30.40.10">
    <property type="entry name" value="Zinc/RING finger domain, C3HC4 (zinc finger)"/>
    <property type="match status" value="1"/>
</dbReference>
<keyword evidence="2 4" id="KW-0863">Zinc-finger</keyword>
<reference evidence="7 8" key="1">
    <citation type="submission" date="2016-03" db="EMBL/GenBank/DDBJ databases">
        <authorList>
            <person name="Devillers H."/>
        </authorList>
    </citation>
    <scope>NUCLEOTIDE SEQUENCE [LARGE SCALE GENOMIC DNA]</scope>
    <source>
        <strain evidence="7">CBS 11717</strain>
    </source>
</reference>
<dbReference type="STRING" id="1230905.A0A1G4K755"/>
<evidence type="ECO:0000256" key="3">
    <source>
        <dbReference type="ARBA" id="ARBA00022833"/>
    </source>
</evidence>
<dbReference type="PROSITE" id="PS00518">
    <property type="entry name" value="ZF_RING_1"/>
    <property type="match status" value="1"/>
</dbReference>
<dbReference type="Proteomes" id="UP000191024">
    <property type="component" value="Chromosome G"/>
</dbReference>
<feature type="region of interest" description="Disordered" evidence="5">
    <location>
        <begin position="199"/>
        <end position="314"/>
    </location>
</feature>
<evidence type="ECO:0000256" key="1">
    <source>
        <dbReference type="ARBA" id="ARBA00022723"/>
    </source>
</evidence>
<dbReference type="InterPro" id="IPR017907">
    <property type="entry name" value="Znf_RING_CS"/>
</dbReference>
<keyword evidence="8" id="KW-1185">Reference proteome</keyword>
<gene>
    <name evidence="7" type="ORF">LAMI_0G00474G</name>
</gene>
<dbReference type="EMBL" id="LT598469">
    <property type="protein sequence ID" value="SCU99736.1"/>
    <property type="molecule type" value="Genomic_DNA"/>
</dbReference>
<dbReference type="InterPro" id="IPR001841">
    <property type="entry name" value="Znf_RING"/>
</dbReference>
<evidence type="ECO:0000256" key="5">
    <source>
        <dbReference type="SAM" id="MobiDB-lite"/>
    </source>
</evidence>
<feature type="compositionally biased region" description="Basic and acidic residues" evidence="5">
    <location>
        <begin position="252"/>
        <end position="268"/>
    </location>
</feature>
<evidence type="ECO:0000259" key="6">
    <source>
        <dbReference type="PROSITE" id="PS50089"/>
    </source>
</evidence>
<evidence type="ECO:0000256" key="2">
    <source>
        <dbReference type="ARBA" id="ARBA00022771"/>
    </source>
</evidence>
<dbReference type="PANTHER" id="PTHR25465">
    <property type="entry name" value="B-BOX DOMAIN CONTAINING"/>
    <property type="match status" value="1"/>
</dbReference>
<evidence type="ECO:0000313" key="7">
    <source>
        <dbReference type="EMBL" id="SCU99736.1"/>
    </source>
</evidence>
<dbReference type="AlphaFoldDB" id="A0A1G4K755"/>
<dbReference type="OrthoDB" id="6105938at2759"/>
<organism evidence="7 8">
    <name type="scientific">Lachancea mirantina</name>
    <dbReference type="NCBI Taxonomy" id="1230905"/>
    <lineage>
        <taxon>Eukaryota</taxon>
        <taxon>Fungi</taxon>
        <taxon>Dikarya</taxon>
        <taxon>Ascomycota</taxon>
        <taxon>Saccharomycotina</taxon>
        <taxon>Saccharomycetes</taxon>
        <taxon>Saccharomycetales</taxon>
        <taxon>Saccharomycetaceae</taxon>
        <taxon>Lachancea</taxon>
    </lineage>
</organism>
<dbReference type="PROSITE" id="PS50089">
    <property type="entry name" value="ZF_RING_2"/>
    <property type="match status" value="1"/>
</dbReference>
<feature type="compositionally biased region" description="Low complexity" evidence="5">
    <location>
        <begin position="285"/>
        <end position="295"/>
    </location>
</feature>